<accession>A0A7S7NL68</accession>
<feature type="domain" description="Mandelate racemase/muconate lactonizing enzyme C-terminal" evidence="4">
    <location>
        <begin position="148"/>
        <end position="244"/>
    </location>
</feature>
<dbReference type="Pfam" id="PF02746">
    <property type="entry name" value="MR_MLE_N"/>
    <property type="match status" value="1"/>
</dbReference>
<dbReference type="EC" id="4.2.1.40" evidence="3"/>
<dbReference type="GO" id="GO:0008872">
    <property type="term" value="F:glucarate dehydratase activity"/>
    <property type="evidence" value="ECO:0007669"/>
    <property type="project" value="UniProtKB-EC"/>
</dbReference>
<evidence type="ECO:0000256" key="1">
    <source>
        <dbReference type="ARBA" id="ARBA00001426"/>
    </source>
</evidence>
<proteinExistence type="predicted"/>
<dbReference type="Pfam" id="PF13378">
    <property type="entry name" value="MR_MLE_C"/>
    <property type="match status" value="1"/>
</dbReference>
<dbReference type="InterPro" id="IPR029017">
    <property type="entry name" value="Enolase-like_N"/>
</dbReference>
<name>A0A7S7NL68_PALFE</name>
<dbReference type="SMART" id="SM00922">
    <property type="entry name" value="MR_MLE"/>
    <property type="match status" value="1"/>
</dbReference>
<organism evidence="5 6">
    <name type="scientific">Paludibaculum fermentans</name>
    <dbReference type="NCBI Taxonomy" id="1473598"/>
    <lineage>
        <taxon>Bacteria</taxon>
        <taxon>Pseudomonadati</taxon>
        <taxon>Acidobacteriota</taxon>
        <taxon>Terriglobia</taxon>
        <taxon>Bryobacterales</taxon>
        <taxon>Bryobacteraceae</taxon>
        <taxon>Paludibaculum</taxon>
    </lineage>
</organism>
<dbReference type="Gene3D" id="3.30.390.10">
    <property type="entry name" value="Enolase-like, N-terminal domain"/>
    <property type="match status" value="1"/>
</dbReference>
<evidence type="ECO:0000313" key="5">
    <source>
        <dbReference type="EMBL" id="QOY85594.1"/>
    </source>
</evidence>
<comment type="pathway">
    <text evidence="2">Carbohydrate acid metabolism; D-glucarate degradation; 2,5-dioxopentanoate from D-glucarate: step 1/2.</text>
</comment>
<evidence type="ECO:0000259" key="4">
    <source>
        <dbReference type="SMART" id="SM00922"/>
    </source>
</evidence>
<comment type="catalytic activity">
    <reaction evidence="1">
        <text>D-glucarate = 5-dehydro-4-deoxy-D-glucarate + H2O</text>
        <dbReference type="Rhea" id="RHEA:14573"/>
        <dbReference type="ChEBI" id="CHEBI:15377"/>
        <dbReference type="ChEBI" id="CHEBI:30612"/>
        <dbReference type="ChEBI" id="CHEBI:42819"/>
        <dbReference type="EC" id="4.2.1.40"/>
    </reaction>
</comment>
<dbReference type="Gene3D" id="3.20.20.120">
    <property type="entry name" value="Enolase-like C-terminal domain"/>
    <property type="match status" value="1"/>
</dbReference>
<dbReference type="InterPro" id="IPR013341">
    <property type="entry name" value="Mandelate_racemase_N_dom"/>
</dbReference>
<sequence length="376" mass="41347">MSLLIRSAIATPVRVPARPDSLNSREVDDTDADFARRFHTGKTWQDFPHEVKWIIQLQGSDGRVGIGETYRAADPDHVEAALQAVVGRDLFALNWRALPVPHARVYDAIESAVLDLAGQALNVPVYQLLGGAFRPSVECSGWTGRRTPADAARKAHEAMQRGHRVFKFKCSSEDPVREWTEAIEARCGQGIRILLDPNQRWNDVPTTLRLMEGVRPETMYALEDPVLRSDIAGFRQIKSTLGIPLYLHVALPYDQNPADLLAGLRLDAVDGFNFNGPMFRFVELASTAALAGLPCWHGSEVDLGILEASALHACAAAPSCTIPSDIFGELVREDDLLEAPIVFNRGFAQVPQGPGLGVRLDHSALRRYQSGEPLEC</sequence>
<dbReference type="InterPro" id="IPR034593">
    <property type="entry name" value="DgoD-like"/>
</dbReference>
<gene>
    <name evidence="5" type="ORF">IRI77_22540</name>
</gene>
<evidence type="ECO:0000256" key="3">
    <source>
        <dbReference type="ARBA" id="ARBA00011973"/>
    </source>
</evidence>
<dbReference type="PANTHER" id="PTHR48080:SF4">
    <property type="entry name" value="GLUCARATE DEHYDRATASE"/>
    <property type="match status" value="1"/>
</dbReference>
<keyword evidence="6" id="KW-1185">Reference proteome</keyword>
<dbReference type="Proteomes" id="UP000593892">
    <property type="component" value="Chromosome"/>
</dbReference>
<evidence type="ECO:0000256" key="2">
    <source>
        <dbReference type="ARBA" id="ARBA00005183"/>
    </source>
</evidence>
<dbReference type="PANTHER" id="PTHR48080">
    <property type="entry name" value="D-GALACTONATE DEHYDRATASE-RELATED"/>
    <property type="match status" value="1"/>
</dbReference>
<dbReference type="EMBL" id="CP063849">
    <property type="protein sequence ID" value="QOY85594.1"/>
    <property type="molecule type" value="Genomic_DNA"/>
</dbReference>
<dbReference type="SUPFAM" id="SSF51604">
    <property type="entry name" value="Enolase C-terminal domain-like"/>
    <property type="match status" value="1"/>
</dbReference>
<reference evidence="5 6" key="1">
    <citation type="submission" date="2020-10" db="EMBL/GenBank/DDBJ databases">
        <title>Complete genome sequence of Paludibaculum fermentans P105T, a facultatively anaerobic acidobacterium capable of dissimilatory Fe(III) reduction.</title>
        <authorList>
            <person name="Dedysh S.N."/>
            <person name="Beletsky A.V."/>
            <person name="Kulichevskaya I.S."/>
            <person name="Mardanov A.V."/>
            <person name="Ravin N.V."/>
        </authorList>
    </citation>
    <scope>NUCLEOTIDE SEQUENCE [LARGE SCALE GENOMIC DNA]</scope>
    <source>
        <strain evidence="5 6">P105</strain>
    </source>
</reference>
<dbReference type="AlphaFoldDB" id="A0A7S7NL68"/>
<dbReference type="RefSeq" id="WP_194447264.1">
    <property type="nucleotide sequence ID" value="NZ_CP063849.1"/>
</dbReference>
<evidence type="ECO:0000313" key="6">
    <source>
        <dbReference type="Proteomes" id="UP000593892"/>
    </source>
</evidence>
<dbReference type="InterPro" id="IPR013342">
    <property type="entry name" value="Mandelate_racemase_C"/>
</dbReference>
<dbReference type="KEGG" id="pfer:IRI77_22540"/>
<dbReference type="InterPro" id="IPR029065">
    <property type="entry name" value="Enolase_C-like"/>
</dbReference>
<dbReference type="SUPFAM" id="SSF54826">
    <property type="entry name" value="Enolase N-terminal domain-like"/>
    <property type="match status" value="1"/>
</dbReference>
<protein>
    <recommendedName>
        <fullName evidence="3">glucarate dehydratase</fullName>
        <ecNumber evidence="3">4.2.1.40</ecNumber>
    </recommendedName>
</protein>
<dbReference type="InterPro" id="IPR036849">
    <property type="entry name" value="Enolase-like_C_sf"/>
</dbReference>